<dbReference type="HAMAP" id="MF_00001">
    <property type="entry name" value="Asp_carb_tr"/>
    <property type="match status" value="1"/>
</dbReference>
<feature type="binding site" evidence="8">
    <location>
        <position position="54"/>
    </location>
    <ligand>
        <name>carbamoyl phosphate</name>
        <dbReference type="ChEBI" id="CHEBI:58228"/>
    </ligand>
</feature>
<dbReference type="Pfam" id="PF02729">
    <property type="entry name" value="OTCace_N"/>
    <property type="match status" value="1"/>
</dbReference>
<comment type="function">
    <text evidence="6 8">Catalyzes the condensation of carbamoyl phosphate and aspartate to form carbamoyl aspartate and inorganic phosphate, the committed step in the de novo pyrimidine nucleotide biosynthesis pathway.</text>
</comment>
<dbReference type="RefSeq" id="WP_241446029.1">
    <property type="nucleotide sequence ID" value="NZ_JAKZHW010000001.1"/>
</dbReference>
<dbReference type="NCBIfam" id="NF002032">
    <property type="entry name" value="PRK00856.1"/>
    <property type="match status" value="1"/>
</dbReference>
<feature type="binding site" evidence="8">
    <location>
        <position position="254"/>
    </location>
    <ligand>
        <name>carbamoyl phosphate</name>
        <dbReference type="ChEBI" id="CHEBI:58228"/>
    </ligand>
</feature>
<dbReference type="Gene3D" id="3.40.50.1370">
    <property type="entry name" value="Aspartate/ornithine carbamoyltransferase"/>
    <property type="match status" value="2"/>
</dbReference>
<dbReference type="PRINTS" id="PR00100">
    <property type="entry name" value="AOTCASE"/>
</dbReference>
<evidence type="ECO:0000313" key="11">
    <source>
        <dbReference type="EMBL" id="MCH8615289.1"/>
    </source>
</evidence>
<dbReference type="EMBL" id="JAKZHW010000001">
    <property type="protein sequence ID" value="MCH8615289.1"/>
    <property type="molecule type" value="Genomic_DNA"/>
</dbReference>
<protein>
    <recommendedName>
        <fullName evidence="8">Aspartate carbamoyltransferase</fullName>
        <ecNumber evidence="8">2.1.3.2</ecNumber>
    </recommendedName>
    <alternativeName>
        <fullName evidence="8">Aspartate transcarbamylase</fullName>
        <shortName evidence="8">ATCase</shortName>
    </alternativeName>
</protein>
<feature type="binding site" evidence="8">
    <location>
        <position position="82"/>
    </location>
    <ligand>
        <name>L-aspartate</name>
        <dbReference type="ChEBI" id="CHEBI:29991"/>
    </ligand>
</feature>
<dbReference type="InterPro" id="IPR002082">
    <property type="entry name" value="Asp_carbamoyltransf"/>
</dbReference>
<dbReference type="GO" id="GO:0004070">
    <property type="term" value="F:aspartate carbamoyltransferase activity"/>
    <property type="evidence" value="ECO:0007669"/>
    <property type="project" value="UniProtKB-EC"/>
</dbReference>
<dbReference type="PANTHER" id="PTHR45753:SF6">
    <property type="entry name" value="ASPARTATE CARBAMOYLTRANSFERASE"/>
    <property type="match status" value="1"/>
</dbReference>
<dbReference type="PRINTS" id="PR00101">
    <property type="entry name" value="ATCASE"/>
</dbReference>
<evidence type="ECO:0000259" key="9">
    <source>
        <dbReference type="Pfam" id="PF00185"/>
    </source>
</evidence>
<evidence type="ECO:0000256" key="5">
    <source>
        <dbReference type="ARBA" id="ARBA00022975"/>
    </source>
</evidence>
<feature type="binding site" evidence="8">
    <location>
        <position position="213"/>
    </location>
    <ligand>
        <name>L-aspartate</name>
        <dbReference type="ChEBI" id="CHEBI:29991"/>
    </ligand>
</feature>
<dbReference type="PANTHER" id="PTHR45753">
    <property type="entry name" value="ORNITHINE CARBAMOYLTRANSFERASE, MITOCHONDRIAL"/>
    <property type="match status" value="1"/>
</dbReference>
<evidence type="ECO:0000313" key="12">
    <source>
        <dbReference type="Proteomes" id="UP001203058"/>
    </source>
</evidence>
<feature type="domain" description="Aspartate/ornithine carbamoyltransferase Asp/Orn-binding" evidence="9">
    <location>
        <begin position="151"/>
        <end position="292"/>
    </location>
</feature>
<gene>
    <name evidence="8" type="primary">pyrB</name>
    <name evidence="11" type="ORF">LZ016_04110</name>
</gene>
<comment type="catalytic activity">
    <reaction evidence="7 8">
        <text>carbamoyl phosphate + L-aspartate = N-carbamoyl-L-aspartate + phosphate + H(+)</text>
        <dbReference type="Rhea" id="RHEA:20013"/>
        <dbReference type="ChEBI" id="CHEBI:15378"/>
        <dbReference type="ChEBI" id="CHEBI:29991"/>
        <dbReference type="ChEBI" id="CHEBI:32814"/>
        <dbReference type="ChEBI" id="CHEBI:43474"/>
        <dbReference type="ChEBI" id="CHEBI:58228"/>
        <dbReference type="EC" id="2.1.3.2"/>
    </reaction>
</comment>
<dbReference type="Pfam" id="PF00185">
    <property type="entry name" value="OTCace"/>
    <property type="match status" value="1"/>
</dbReference>
<dbReference type="InterPro" id="IPR006130">
    <property type="entry name" value="Asp/Orn_carbamoylTrfase"/>
</dbReference>
<dbReference type="InterPro" id="IPR006132">
    <property type="entry name" value="Asp/Orn_carbamoyltranf_P-bd"/>
</dbReference>
<evidence type="ECO:0000256" key="2">
    <source>
        <dbReference type="ARBA" id="ARBA00004852"/>
    </source>
</evidence>
<proteinExistence type="inferred from homology"/>
<comment type="function">
    <text evidence="1">Reversibly catalyzes the transfer of the carbamoyl group from carbamoyl phosphate (CP) to the N(epsilon) atom of ornithine (ORN) to produce L-citrulline.</text>
</comment>
<dbReference type="Proteomes" id="UP001203058">
    <property type="component" value="Unassembled WGS sequence"/>
</dbReference>
<comment type="subunit">
    <text evidence="8">Heterododecamer (2C3:3R2) of six catalytic PyrB chains organized as two trimers (C3), and six regulatory PyrI chains organized as three dimers (R2).</text>
</comment>
<dbReference type="NCBIfam" id="TIGR00670">
    <property type="entry name" value="asp_carb_tr"/>
    <property type="match status" value="1"/>
</dbReference>
<evidence type="ECO:0000256" key="6">
    <source>
        <dbReference type="ARBA" id="ARBA00043884"/>
    </source>
</evidence>
<evidence type="ECO:0000256" key="3">
    <source>
        <dbReference type="ARBA" id="ARBA00008896"/>
    </source>
</evidence>
<dbReference type="InterPro" id="IPR006131">
    <property type="entry name" value="Asp_carbamoyltransf_Asp/Orn-bd"/>
</dbReference>
<feature type="binding site" evidence="8">
    <location>
        <position position="55"/>
    </location>
    <ligand>
        <name>carbamoyl phosphate</name>
        <dbReference type="ChEBI" id="CHEBI:58228"/>
    </ligand>
</feature>
<evidence type="ECO:0000259" key="10">
    <source>
        <dbReference type="Pfam" id="PF02729"/>
    </source>
</evidence>
<dbReference type="InterPro" id="IPR036901">
    <property type="entry name" value="Asp/Orn_carbamoylTrfase_sf"/>
</dbReference>
<sequence length="301" mass="32703">MDLISIDSLSDSQIERLLAEGRRWLEYNRSESRGTDKRLQSKLVFNLFYENSTRTAMSFAAAAHRLGASSVFLPVEQSSIKKGETFEDTARTLNAMRPDVVVIRHRENGAPAAMAGIMECAVINAGDGTNEHPTQALLDALTLSTRFGRVEGLKVAICGDIRHSRVARSNAKLLPRLGAEVRLAGPASLMPEGLPALSIDEAIDGADVVMMLRVQRERLEEELGDAPGEYLERYGLTSDRLAKAAPGAVVMHPGPMNRGVEIADDVADDPHRSLIQLQVEAGVAVRMACLDLLSVGYRDAN</sequence>
<keyword evidence="4 8" id="KW-0808">Transferase</keyword>
<comment type="similarity">
    <text evidence="3 8">Belongs to the aspartate/ornithine carbamoyltransferase superfamily. ATCase family.</text>
</comment>
<dbReference type="PROSITE" id="PS00097">
    <property type="entry name" value="CARBAMOYLTRANSFERASE"/>
    <property type="match status" value="1"/>
</dbReference>
<keyword evidence="5 8" id="KW-0665">Pyrimidine biosynthesis</keyword>
<name>A0ABS9VLA4_9SPHN</name>
<dbReference type="SUPFAM" id="SSF53671">
    <property type="entry name" value="Aspartate/ornithine carbamoyltransferase"/>
    <property type="match status" value="1"/>
</dbReference>
<accession>A0ABS9VLA4</accession>
<feature type="binding site" evidence="8">
    <location>
        <position position="104"/>
    </location>
    <ligand>
        <name>carbamoyl phosphate</name>
        <dbReference type="ChEBI" id="CHEBI:58228"/>
    </ligand>
</feature>
<evidence type="ECO:0000256" key="7">
    <source>
        <dbReference type="ARBA" id="ARBA00048859"/>
    </source>
</evidence>
<keyword evidence="12" id="KW-1185">Reference proteome</keyword>
<feature type="binding site" evidence="8">
    <location>
        <position position="132"/>
    </location>
    <ligand>
        <name>carbamoyl phosphate</name>
        <dbReference type="ChEBI" id="CHEBI:58228"/>
    </ligand>
</feature>
<evidence type="ECO:0000256" key="4">
    <source>
        <dbReference type="ARBA" id="ARBA00022679"/>
    </source>
</evidence>
<reference evidence="11 12" key="1">
    <citation type="submission" date="2022-03" db="EMBL/GenBank/DDBJ databases">
        <authorList>
            <person name="Jo J.-H."/>
            <person name="Im W.-T."/>
        </authorList>
    </citation>
    <scope>NUCLEOTIDE SEQUENCE [LARGE SCALE GENOMIC DNA]</scope>
    <source>
        <strain evidence="11 12">SM33</strain>
    </source>
</reference>
<evidence type="ECO:0000256" key="8">
    <source>
        <dbReference type="HAMAP-Rule" id="MF_00001"/>
    </source>
</evidence>
<comment type="pathway">
    <text evidence="2 8">Pyrimidine metabolism; UMP biosynthesis via de novo pathway; (S)-dihydroorotate from bicarbonate: step 2/3.</text>
</comment>
<dbReference type="EC" id="2.1.3.2" evidence="8"/>
<evidence type="ECO:0000256" key="1">
    <source>
        <dbReference type="ARBA" id="ARBA00003822"/>
    </source>
</evidence>
<feature type="binding site" evidence="8">
    <location>
        <position position="135"/>
    </location>
    <ligand>
        <name>carbamoyl phosphate</name>
        <dbReference type="ChEBI" id="CHEBI:58228"/>
    </ligand>
</feature>
<feature type="domain" description="Aspartate/ornithine carbamoyltransferase carbamoyl-P binding" evidence="10">
    <location>
        <begin position="2"/>
        <end position="143"/>
    </location>
</feature>
<comment type="caution">
    <text evidence="11">The sequence shown here is derived from an EMBL/GenBank/DDBJ whole genome shotgun (WGS) entry which is preliminary data.</text>
</comment>
<feature type="binding site" evidence="8">
    <location>
        <position position="255"/>
    </location>
    <ligand>
        <name>carbamoyl phosphate</name>
        <dbReference type="ChEBI" id="CHEBI:58228"/>
    </ligand>
</feature>
<feature type="binding site" evidence="8">
    <location>
        <position position="165"/>
    </location>
    <ligand>
        <name>L-aspartate</name>
        <dbReference type="ChEBI" id="CHEBI:29991"/>
    </ligand>
</feature>
<organism evidence="11 12">
    <name type="scientific">Sphingomonas telluris</name>
    <dbReference type="NCBI Taxonomy" id="2907998"/>
    <lineage>
        <taxon>Bacteria</taxon>
        <taxon>Pseudomonadati</taxon>
        <taxon>Pseudomonadota</taxon>
        <taxon>Alphaproteobacteria</taxon>
        <taxon>Sphingomonadales</taxon>
        <taxon>Sphingomonadaceae</taxon>
        <taxon>Sphingomonas</taxon>
    </lineage>
</organism>